<dbReference type="Proteomes" id="UP000198341">
    <property type="component" value="Chromosome 18"/>
</dbReference>
<evidence type="ECO:0000256" key="1">
    <source>
        <dbReference type="ARBA" id="ARBA00005527"/>
    </source>
</evidence>
<dbReference type="KEGG" id="bpg:Bathy18g00850"/>
<keyword evidence="5" id="KW-0418">Kinase</keyword>
<comment type="similarity">
    <text evidence="1">Belongs to the protein kinase superfamily. CMGC Ser/Thr protein kinase family. GSK-3 subfamily.</text>
</comment>
<evidence type="ECO:0000259" key="10">
    <source>
        <dbReference type="PROSITE" id="PS50011"/>
    </source>
</evidence>
<sequence>MAAGGSSSSAQPEKLMKGLQLDKKSLTSTSQEVGNGQMEIDMRNEASVLNFTCALDICSHISSSLSLFNALKHKQKYESYRFEGDPNEVGHVVTTRYETQRVVGNGSFGVVYKALCTTTNQTVAIKKVLQDKRFKNRELAIMKLLRHTNVVHMRHSFYHHQQRDNKQQQREENDNNNNKDNNNRNNETNRNDPGEVYLNLVLDYVPDTVYRISKQHNQAGERIPILYVKLYAYQMARGLAAIHKIGVCHRDIKPQNLLVDTQTHALKICDFGSAKTLTPGEPNISYICSRYYRAPELMFGSTDYSTAIDVWSVGCVVAELLLGAPLFPGDSGIDQLVEIIKILGTPTREEILSMNPNYREFKFPHIKAMKWENVFGKEVEKEALEVIANVLVYTPTNRFDGLQFCAHEWFDELRQEGKSLGDNKPLPPLFDFTDEELKGVDESLRRKLIPEWVRRQNR</sequence>
<dbReference type="InterPro" id="IPR039192">
    <property type="entry name" value="STKc_GSK3"/>
</dbReference>
<dbReference type="InterPro" id="IPR011009">
    <property type="entry name" value="Kinase-like_dom_sf"/>
</dbReference>
<dbReference type="Pfam" id="PF00069">
    <property type="entry name" value="Pkinase"/>
    <property type="match status" value="1"/>
</dbReference>
<keyword evidence="6 7" id="KW-0067">ATP-binding</keyword>
<evidence type="ECO:0000256" key="9">
    <source>
        <dbReference type="SAM" id="MobiDB-lite"/>
    </source>
</evidence>
<dbReference type="PROSITE" id="PS50011">
    <property type="entry name" value="PROTEIN_KINASE_DOM"/>
    <property type="match status" value="1"/>
</dbReference>
<evidence type="ECO:0000256" key="6">
    <source>
        <dbReference type="ARBA" id="ARBA00022840"/>
    </source>
</evidence>
<evidence type="ECO:0000313" key="12">
    <source>
        <dbReference type="Proteomes" id="UP000198341"/>
    </source>
</evidence>
<keyword evidence="3" id="KW-0808">Transferase</keyword>
<dbReference type="InterPro" id="IPR017441">
    <property type="entry name" value="Protein_kinase_ATP_BS"/>
</dbReference>
<dbReference type="InterPro" id="IPR000719">
    <property type="entry name" value="Prot_kinase_dom"/>
</dbReference>
<dbReference type="GO" id="GO:0007165">
    <property type="term" value="P:signal transduction"/>
    <property type="evidence" value="ECO:0007669"/>
    <property type="project" value="TreeGrafter"/>
</dbReference>
<dbReference type="PROSITE" id="PS00107">
    <property type="entry name" value="PROTEIN_KINASE_ATP"/>
    <property type="match status" value="1"/>
</dbReference>
<dbReference type="AlphaFoldDB" id="K8FDR1"/>
<evidence type="ECO:0000256" key="4">
    <source>
        <dbReference type="ARBA" id="ARBA00022741"/>
    </source>
</evidence>
<dbReference type="PROSITE" id="PS00108">
    <property type="entry name" value="PROTEIN_KINASE_ST"/>
    <property type="match status" value="1"/>
</dbReference>
<keyword evidence="4 7" id="KW-0547">Nucleotide-binding</keyword>
<dbReference type="SUPFAM" id="SSF56112">
    <property type="entry name" value="Protein kinase-like (PK-like)"/>
    <property type="match status" value="1"/>
</dbReference>
<dbReference type="RefSeq" id="XP_007508207.1">
    <property type="nucleotide sequence ID" value="XM_007508145.1"/>
</dbReference>
<gene>
    <name evidence="11" type="ordered locus">Bathy18g00850</name>
</gene>
<dbReference type="GO" id="GO:0004674">
    <property type="term" value="F:protein serine/threonine kinase activity"/>
    <property type="evidence" value="ECO:0007669"/>
    <property type="project" value="UniProtKB-KW"/>
</dbReference>
<dbReference type="GeneID" id="19010824"/>
<evidence type="ECO:0000256" key="5">
    <source>
        <dbReference type="ARBA" id="ARBA00022777"/>
    </source>
</evidence>
<organism evidence="11 12">
    <name type="scientific">Bathycoccus prasinos</name>
    <dbReference type="NCBI Taxonomy" id="41875"/>
    <lineage>
        <taxon>Eukaryota</taxon>
        <taxon>Viridiplantae</taxon>
        <taxon>Chlorophyta</taxon>
        <taxon>Mamiellophyceae</taxon>
        <taxon>Mamiellales</taxon>
        <taxon>Bathycoccaceae</taxon>
        <taxon>Bathycoccus</taxon>
    </lineage>
</organism>
<dbReference type="GO" id="GO:0005634">
    <property type="term" value="C:nucleus"/>
    <property type="evidence" value="ECO:0007669"/>
    <property type="project" value="TreeGrafter"/>
</dbReference>
<dbReference type="InterPro" id="IPR008271">
    <property type="entry name" value="Ser/Thr_kinase_AS"/>
</dbReference>
<evidence type="ECO:0000256" key="8">
    <source>
        <dbReference type="RuleBase" id="RU000304"/>
    </source>
</evidence>
<keyword evidence="2 8" id="KW-0723">Serine/threonine-protein kinase</keyword>
<accession>K8FDR1</accession>
<evidence type="ECO:0000256" key="7">
    <source>
        <dbReference type="PROSITE-ProRule" id="PRU10141"/>
    </source>
</evidence>
<dbReference type="GO" id="GO:0030154">
    <property type="term" value="P:cell differentiation"/>
    <property type="evidence" value="ECO:0007669"/>
    <property type="project" value="TreeGrafter"/>
</dbReference>
<reference evidence="11 12" key="1">
    <citation type="submission" date="2011-10" db="EMBL/GenBank/DDBJ databases">
        <authorList>
            <person name="Genoscope - CEA"/>
        </authorList>
    </citation>
    <scope>NUCLEOTIDE SEQUENCE [LARGE SCALE GENOMIC DNA]</scope>
    <source>
        <strain evidence="11 12">RCC 1105</strain>
    </source>
</reference>
<dbReference type="Gene3D" id="1.10.510.10">
    <property type="entry name" value="Transferase(Phosphotransferase) domain 1"/>
    <property type="match status" value="1"/>
</dbReference>
<dbReference type="InterPro" id="IPR050591">
    <property type="entry name" value="GSK-3"/>
</dbReference>
<evidence type="ECO:0000256" key="3">
    <source>
        <dbReference type="ARBA" id="ARBA00022679"/>
    </source>
</evidence>
<dbReference type="GO" id="GO:0005737">
    <property type="term" value="C:cytoplasm"/>
    <property type="evidence" value="ECO:0007669"/>
    <property type="project" value="TreeGrafter"/>
</dbReference>
<protein>
    <recommendedName>
        <fullName evidence="10">Protein kinase domain-containing protein</fullName>
    </recommendedName>
</protein>
<dbReference type="CDD" id="cd14137">
    <property type="entry name" value="STKc_GSK3"/>
    <property type="match status" value="1"/>
</dbReference>
<feature type="compositionally biased region" description="Basic and acidic residues" evidence="9">
    <location>
        <begin position="161"/>
        <end position="173"/>
    </location>
</feature>
<dbReference type="STRING" id="41875.K8FDR1"/>
<dbReference type="GO" id="GO:0005524">
    <property type="term" value="F:ATP binding"/>
    <property type="evidence" value="ECO:0007669"/>
    <property type="project" value="UniProtKB-UniRule"/>
</dbReference>
<evidence type="ECO:0000313" key="11">
    <source>
        <dbReference type="EMBL" id="CCO20698.1"/>
    </source>
</evidence>
<keyword evidence="12" id="KW-1185">Reference proteome</keyword>
<dbReference type="Gene3D" id="3.30.200.20">
    <property type="entry name" value="Phosphorylase Kinase, domain 1"/>
    <property type="match status" value="1"/>
</dbReference>
<dbReference type="eggNOG" id="KOG0658">
    <property type="taxonomic scope" value="Eukaryota"/>
</dbReference>
<dbReference type="FunFam" id="1.10.510.10:FF:000082">
    <property type="entry name" value="Shaggy-related protein kinase kappa"/>
    <property type="match status" value="1"/>
</dbReference>
<evidence type="ECO:0000256" key="2">
    <source>
        <dbReference type="ARBA" id="ARBA00022527"/>
    </source>
</evidence>
<dbReference type="PANTHER" id="PTHR24057:SF0">
    <property type="entry name" value="PROTEIN KINASE SHAGGY-RELATED"/>
    <property type="match status" value="1"/>
</dbReference>
<feature type="binding site" evidence="7">
    <location>
        <position position="127"/>
    </location>
    <ligand>
        <name>ATP</name>
        <dbReference type="ChEBI" id="CHEBI:30616"/>
    </ligand>
</feature>
<name>K8FDR1_9CHLO</name>
<dbReference type="OrthoDB" id="272141at2759"/>
<feature type="region of interest" description="Disordered" evidence="9">
    <location>
        <begin position="158"/>
        <end position="193"/>
    </location>
</feature>
<feature type="compositionally biased region" description="Low complexity" evidence="9">
    <location>
        <begin position="175"/>
        <end position="186"/>
    </location>
</feature>
<dbReference type="PANTHER" id="PTHR24057">
    <property type="entry name" value="GLYCOGEN SYNTHASE KINASE-3 ALPHA"/>
    <property type="match status" value="1"/>
</dbReference>
<proteinExistence type="inferred from homology"/>
<feature type="domain" description="Protein kinase" evidence="10">
    <location>
        <begin position="97"/>
        <end position="410"/>
    </location>
</feature>
<dbReference type="SMART" id="SM00220">
    <property type="entry name" value="S_TKc"/>
    <property type="match status" value="1"/>
</dbReference>
<dbReference type="EMBL" id="FO082261">
    <property type="protein sequence ID" value="CCO20698.1"/>
    <property type="molecule type" value="Genomic_DNA"/>
</dbReference>